<keyword evidence="2" id="KW-1185">Reference proteome</keyword>
<dbReference type="Proteomes" id="UP001317001">
    <property type="component" value="Chromosome"/>
</dbReference>
<name>A0ABY5NVP0_9FLAO</name>
<dbReference type="EMBL" id="CP102382">
    <property type="protein sequence ID" value="UUV22657.1"/>
    <property type="molecule type" value="Genomic_DNA"/>
</dbReference>
<reference evidence="1 2" key="1">
    <citation type="submission" date="2022-08" db="EMBL/GenBank/DDBJ databases">
        <title>Myroides zhujiangensis sp. nov., a novel bacterium isolated from sediment in the Pearl River Estuary.</title>
        <authorList>
            <person name="Cui L."/>
        </authorList>
    </citation>
    <scope>NUCLEOTIDE SEQUENCE [LARGE SCALE GENOMIC DNA]</scope>
    <source>
        <strain evidence="1 2">SCSIO 72103</strain>
    </source>
</reference>
<evidence type="ECO:0000313" key="2">
    <source>
        <dbReference type="Proteomes" id="UP001317001"/>
    </source>
</evidence>
<sequence length="98" mass="11046">MSVRLSYADCDGNGTINPATEILEENNYYPFGLQHQGYNDIANSCRNEETRWRGFAIRAFKITILPIVAAMKKPDGADLQSVPLKTQQPLYIRIEAVL</sequence>
<proteinExistence type="predicted"/>
<evidence type="ECO:0000313" key="1">
    <source>
        <dbReference type="EMBL" id="UUV22657.1"/>
    </source>
</evidence>
<accession>A0ABY5NVP0</accession>
<gene>
    <name evidence="1" type="ORF">NPX36_06340</name>
</gene>
<organism evidence="1 2">
    <name type="scientific">Paenimyroides aestuarii</name>
    <dbReference type="NCBI Taxonomy" id="2968490"/>
    <lineage>
        <taxon>Bacteria</taxon>
        <taxon>Pseudomonadati</taxon>
        <taxon>Bacteroidota</taxon>
        <taxon>Flavobacteriia</taxon>
        <taxon>Flavobacteriales</taxon>
        <taxon>Flavobacteriaceae</taxon>
        <taxon>Paenimyroides</taxon>
    </lineage>
</organism>
<protein>
    <submittedName>
        <fullName evidence="1">Uncharacterized protein</fullName>
    </submittedName>
</protein>
<dbReference type="RefSeq" id="WP_257500571.1">
    <property type="nucleotide sequence ID" value="NZ_CP102382.1"/>
</dbReference>